<evidence type="ECO:0000256" key="3">
    <source>
        <dbReference type="ARBA" id="ARBA00023002"/>
    </source>
</evidence>
<comment type="cofactor">
    <cofactor evidence="6">
        <name>FMN</name>
        <dbReference type="ChEBI" id="CHEBI:58210"/>
    </cofactor>
    <text evidence="6">Binds 1 FMN per subunit.</text>
</comment>
<feature type="binding site" evidence="6">
    <location>
        <begin position="25"/>
        <end position="27"/>
    </location>
    <ligand>
        <name>FMN</name>
        <dbReference type="ChEBI" id="CHEBI:58210"/>
    </ligand>
</feature>
<comment type="subunit">
    <text evidence="6">Homodimer.</text>
</comment>
<dbReference type="PANTHER" id="PTHR43741:SF4">
    <property type="entry name" value="FMN-DEPENDENT NADH:QUINONE OXIDOREDUCTASE"/>
    <property type="match status" value="1"/>
</dbReference>
<feature type="binding site" evidence="6">
    <location>
        <position position="19"/>
    </location>
    <ligand>
        <name>FMN</name>
        <dbReference type="ChEBI" id="CHEBI:58210"/>
    </ligand>
</feature>
<evidence type="ECO:0000313" key="9">
    <source>
        <dbReference type="Proteomes" id="UP000440965"/>
    </source>
</evidence>
<dbReference type="SUPFAM" id="SSF52218">
    <property type="entry name" value="Flavoproteins"/>
    <property type="match status" value="1"/>
</dbReference>
<comment type="caution">
    <text evidence="8">The sequence shown here is derived from an EMBL/GenBank/DDBJ whole genome shotgun (WGS) entry which is preliminary data.</text>
</comment>
<dbReference type="GO" id="GO:0016652">
    <property type="term" value="F:oxidoreductase activity, acting on NAD(P)H as acceptor"/>
    <property type="evidence" value="ECO:0007669"/>
    <property type="project" value="UniProtKB-UniRule"/>
</dbReference>
<dbReference type="Pfam" id="PF02525">
    <property type="entry name" value="Flavodoxin_2"/>
    <property type="match status" value="1"/>
</dbReference>
<keyword evidence="4 6" id="KW-0520">NAD</keyword>
<evidence type="ECO:0000256" key="1">
    <source>
        <dbReference type="ARBA" id="ARBA00022630"/>
    </source>
</evidence>
<comment type="function">
    <text evidence="6">Also exhibits azoreductase activity. Catalyzes the reductive cleavage of the azo bond in aromatic azo compounds to the corresponding amines.</text>
</comment>
<comment type="catalytic activity">
    <reaction evidence="5">
        <text>N,N-dimethyl-1,4-phenylenediamine + anthranilate + 2 NAD(+) = 2-(4-dimethylaminophenyl)diazenylbenzoate + 2 NADH + 2 H(+)</text>
        <dbReference type="Rhea" id="RHEA:55872"/>
        <dbReference type="ChEBI" id="CHEBI:15378"/>
        <dbReference type="ChEBI" id="CHEBI:15783"/>
        <dbReference type="ChEBI" id="CHEBI:16567"/>
        <dbReference type="ChEBI" id="CHEBI:57540"/>
        <dbReference type="ChEBI" id="CHEBI:57945"/>
        <dbReference type="ChEBI" id="CHEBI:71579"/>
        <dbReference type="EC" id="1.7.1.17"/>
    </reaction>
    <physiologicalReaction direction="right-to-left" evidence="5">
        <dbReference type="Rhea" id="RHEA:55874"/>
    </physiologicalReaction>
</comment>
<dbReference type="GO" id="GO:0009055">
    <property type="term" value="F:electron transfer activity"/>
    <property type="evidence" value="ECO:0007669"/>
    <property type="project" value="UniProtKB-UniRule"/>
</dbReference>
<name>A0A6G6UYV7_9PSED</name>
<keyword evidence="2 6" id="KW-0288">FMN</keyword>
<accession>A0A6G6UYV7</accession>
<evidence type="ECO:0000259" key="7">
    <source>
        <dbReference type="Pfam" id="PF02525"/>
    </source>
</evidence>
<dbReference type="Proteomes" id="UP000440965">
    <property type="component" value="Unassembled WGS sequence"/>
</dbReference>
<comment type="caution">
    <text evidence="6">Lacks conserved residue(s) required for the propagation of feature annotation.</text>
</comment>
<gene>
    <name evidence="6" type="primary">azoR</name>
    <name evidence="8" type="ORF">F9Z43_05605</name>
</gene>
<organism evidence="8 9">
    <name type="scientific">Pseudomonas monteilii</name>
    <dbReference type="NCBI Taxonomy" id="76759"/>
    <lineage>
        <taxon>Bacteria</taxon>
        <taxon>Pseudomonadati</taxon>
        <taxon>Pseudomonadota</taxon>
        <taxon>Gammaproteobacteria</taxon>
        <taxon>Pseudomonadales</taxon>
        <taxon>Pseudomonadaceae</taxon>
        <taxon>Pseudomonas</taxon>
    </lineage>
</organism>
<dbReference type="InterPro" id="IPR050104">
    <property type="entry name" value="FMN-dep_NADH:Q_OxRdtase_AzoR1"/>
</dbReference>
<evidence type="ECO:0000256" key="2">
    <source>
        <dbReference type="ARBA" id="ARBA00022643"/>
    </source>
</evidence>
<keyword evidence="1 6" id="KW-0285">Flavoprotein</keyword>
<dbReference type="GO" id="GO:0010181">
    <property type="term" value="F:FMN binding"/>
    <property type="evidence" value="ECO:0007669"/>
    <property type="project" value="UniProtKB-UniRule"/>
</dbReference>
<dbReference type="GO" id="GO:0016655">
    <property type="term" value="F:oxidoreductase activity, acting on NAD(P)H, quinone or similar compound as acceptor"/>
    <property type="evidence" value="ECO:0007669"/>
    <property type="project" value="InterPro"/>
</dbReference>
<keyword evidence="3 6" id="KW-0560">Oxidoreductase</keyword>
<proteinExistence type="inferred from homology"/>
<dbReference type="EC" id="1.6.5.-" evidence="6"/>
<sequence length="221" mass="23915">MTSSQQPLAPLRILRLVTSPNAEASESLKLSQQILFALATEAGRRGIQLTDLDLNTMAPVDAPYAQALANQRVVTASGRDSTLSRSNELIDQLQACDVLLIATPMHNYSVPAPLKMWIDHVVRVGKTFVGTAKGKVGNLTDRPVYVAIASGGYINGPQARQPDFLRPYLSAVLATIGLTQVHYFTVEGTAKGVESLNTGRATGYGDVQAYFVRHSRRVDHV</sequence>
<dbReference type="EMBL" id="WEIK01000003">
    <property type="protein sequence ID" value="MVF48827.1"/>
    <property type="molecule type" value="Genomic_DNA"/>
</dbReference>
<evidence type="ECO:0000256" key="4">
    <source>
        <dbReference type="ARBA" id="ARBA00023027"/>
    </source>
</evidence>
<comment type="catalytic activity">
    <reaction evidence="6">
        <text>2 a quinone + NADH + H(+) = 2 a 1,4-benzosemiquinone + NAD(+)</text>
        <dbReference type="Rhea" id="RHEA:65952"/>
        <dbReference type="ChEBI" id="CHEBI:15378"/>
        <dbReference type="ChEBI" id="CHEBI:57540"/>
        <dbReference type="ChEBI" id="CHEBI:57945"/>
        <dbReference type="ChEBI" id="CHEBI:132124"/>
        <dbReference type="ChEBI" id="CHEBI:134225"/>
    </reaction>
</comment>
<comment type="similarity">
    <text evidence="6">Belongs to the azoreductase type 1 family.</text>
</comment>
<dbReference type="EC" id="1.7.1.17" evidence="6"/>
<dbReference type="Gene3D" id="3.40.50.360">
    <property type="match status" value="1"/>
</dbReference>
<dbReference type="RefSeq" id="WP_060501479.1">
    <property type="nucleotide sequence ID" value="NZ_AP022473.1"/>
</dbReference>
<dbReference type="InterPro" id="IPR029039">
    <property type="entry name" value="Flavoprotein-like_sf"/>
</dbReference>
<dbReference type="AlphaFoldDB" id="A0A6G6UYV7"/>
<dbReference type="PANTHER" id="PTHR43741">
    <property type="entry name" value="FMN-DEPENDENT NADH-AZOREDUCTASE 1"/>
    <property type="match status" value="1"/>
</dbReference>
<dbReference type="InterPro" id="IPR023048">
    <property type="entry name" value="NADH:quinone_OxRdtase_FMN_depd"/>
</dbReference>
<reference evidence="8 9" key="1">
    <citation type="submission" date="2019-10" db="EMBL/GenBank/DDBJ databases">
        <title>XDR Pseudomonas monteilii producing IMP-16 from LCR.</title>
        <authorList>
            <person name="Ballaben A."/>
            <person name="Doi Y."/>
        </authorList>
    </citation>
    <scope>NUCLEOTIDE SEQUENCE [LARGE SCALE GENOMIC DNA]</scope>
    <source>
        <strain evidence="8 9">597/14</strain>
    </source>
</reference>
<dbReference type="InterPro" id="IPR003680">
    <property type="entry name" value="Flavodoxin_fold"/>
</dbReference>
<evidence type="ECO:0000256" key="6">
    <source>
        <dbReference type="HAMAP-Rule" id="MF_01216"/>
    </source>
</evidence>
<comment type="function">
    <text evidence="6">Quinone reductase that provides resistance to thiol-specific stress caused by electrophilic quinones.</text>
</comment>
<feature type="domain" description="Flavodoxin-like fold" evidence="7">
    <location>
        <begin position="12"/>
        <end position="197"/>
    </location>
</feature>
<dbReference type="HAMAP" id="MF_01216">
    <property type="entry name" value="Azoreductase_type1"/>
    <property type="match status" value="1"/>
</dbReference>
<protein>
    <recommendedName>
        <fullName evidence="6">FMN dependent NADH:quinone oxidoreductase</fullName>
        <ecNumber evidence="6">1.6.5.-</ecNumber>
    </recommendedName>
    <alternativeName>
        <fullName evidence="6">Azo-dye reductase</fullName>
    </alternativeName>
    <alternativeName>
        <fullName evidence="6">FMN-dependent NADH-azo compound oxidoreductase</fullName>
    </alternativeName>
    <alternativeName>
        <fullName evidence="6">FMN-dependent NADH-azoreductase</fullName>
        <ecNumber evidence="6">1.7.1.17</ecNumber>
    </alternativeName>
</protein>
<evidence type="ECO:0000256" key="5">
    <source>
        <dbReference type="ARBA" id="ARBA00048542"/>
    </source>
</evidence>
<evidence type="ECO:0000313" key="8">
    <source>
        <dbReference type="EMBL" id="MVF48827.1"/>
    </source>
</evidence>